<gene>
    <name evidence="2" type="ORF">LXN57_37635</name>
</gene>
<evidence type="ECO:0000256" key="1">
    <source>
        <dbReference type="SAM" id="Phobius"/>
    </source>
</evidence>
<dbReference type="Gene3D" id="2.130.10.10">
    <property type="entry name" value="YVTN repeat-like/Quinoprotein amine dehydrogenase"/>
    <property type="match status" value="1"/>
</dbReference>
<dbReference type="RefSeq" id="WP_251802996.1">
    <property type="nucleotide sequence ID" value="NZ_JAMQOL010000058.1"/>
</dbReference>
<dbReference type="EMBL" id="JAMQOL010000058">
    <property type="protein sequence ID" value="MCM4083286.1"/>
    <property type="molecule type" value="Genomic_DNA"/>
</dbReference>
<evidence type="ECO:0000313" key="3">
    <source>
        <dbReference type="Proteomes" id="UP001523216"/>
    </source>
</evidence>
<accession>A0ABT0YB48</accession>
<protein>
    <submittedName>
        <fullName evidence="2">PQQ-binding-like beta-propeller repeat protein</fullName>
    </submittedName>
</protein>
<reference evidence="2 3" key="1">
    <citation type="submission" date="2022-06" db="EMBL/GenBank/DDBJ databases">
        <title>Actinoplanes abujensis sp. nov., isolated from Nigerian arid soil.</title>
        <authorList>
            <person name="Ding P."/>
        </authorList>
    </citation>
    <scope>NUCLEOTIDE SEQUENCE [LARGE SCALE GENOMIC DNA]</scope>
    <source>
        <strain evidence="3">TRM88002</strain>
    </source>
</reference>
<name>A0ABT0YB48_9ACTN</name>
<keyword evidence="1" id="KW-0812">Transmembrane</keyword>
<dbReference type="Proteomes" id="UP001523216">
    <property type="component" value="Unassembled WGS sequence"/>
</dbReference>
<dbReference type="InterPro" id="IPR015943">
    <property type="entry name" value="WD40/YVTN_repeat-like_dom_sf"/>
</dbReference>
<comment type="caution">
    <text evidence="2">The sequence shown here is derived from an EMBL/GenBank/DDBJ whole genome shotgun (WGS) entry which is preliminary data.</text>
</comment>
<evidence type="ECO:0000313" key="2">
    <source>
        <dbReference type="EMBL" id="MCM4083286.1"/>
    </source>
</evidence>
<keyword evidence="1" id="KW-1133">Transmembrane helix</keyword>
<keyword evidence="3" id="KW-1185">Reference proteome</keyword>
<feature type="transmembrane region" description="Helical" evidence="1">
    <location>
        <begin position="38"/>
        <end position="58"/>
    </location>
</feature>
<dbReference type="SUPFAM" id="SSF50998">
    <property type="entry name" value="Quinoprotein alcohol dehydrogenase-like"/>
    <property type="match status" value="1"/>
</dbReference>
<organism evidence="2 3">
    <name type="scientific">Paractinoplanes hotanensis</name>
    <dbReference type="NCBI Taxonomy" id="2906497"/>
    <lineage>
        <taxon>Bacteria</taxon>
        <taxon>Bacillati</taxon>
        <taxon>Actinomycetota</taxon>
        <taxon>Actinomycetes</taxon>
        <taxon>Micromonosporales</taxon>
        <taxon>Micromonosporaceae</taxon>
        <taxon>Paractinoplanes</taxon>
    </lineage>
</organism>
<sequence>MPTDLDDIFGSLGRQADVIPLGTAEQARRRGRQRSRHSGLIAAGAAVCLVLAGVGVLVRPDRQADHPVTPAPSAGPLPVVGSPIEFGRTVQEPTPTVADGKVYTAWKAGDGKVTVVGADLHTGKVEWKTTGMGLDDEVTTYGVTAVEQGIMVAVDSEVYVYDPAHENKNDWVFTVSDLDEVVPFEKALVRRWSANGRIDAHDWRTGRKLWTLQPEADPAVRVLGVRTPSDDLTGGSHTDDRVVVVTKSGKVQVRDVAGGELLRTITPVSPAQEGNVFVTYDGWLYEGGPPCCDGSAYRIVAINLETGQSSVILTEGVGHSFGGLDVCGSGRVCVVDQQDNALTSVSAVDVQQRKKVWTVVGPSGAGSISSANGTMLVGGGTTTVLLDAKGEKLFSSPATHVDWLDRDRLMVLPLTGAGTVSVYDIATRKLTELGTVPQRTDMCAHTADRLACSTPTDLRIYSLTG</sequence>
<dbReference type="InterPro" id="IPR011047">
    <property type="entry name" value="Quinoprotein_ADH-like_sf"/>
</dbReference>
<proteinExistence type="predicted"/>
<keyword evidence="1" id="KW-0472">Membrane</keyword>